<protein>
    <submittedName>
        <fullName evidence="2">Prepilin-type N-terminal cleavage/methylation domain-containing protein</fullName>
    </submittedName>
</protein>
<name>A0A7X6DEW6_9BURK</name>
<evidence type="ECO:0000313" key="2">
    <source>
        <dbReference type="EMBL" id="NKE65924.1"/>
    </source>
</evidence>
<dbReference type="Pfam" id="PF07963">
    <property type="entry name" value="N_methyl"/>
    <property type="match status" value="1"/>
</dbReference>
<evidence type="ECO:0000313" key="3">
    <source>
        <dbReference type="Proteomes" id="UP000521868"/>
    </source>
</evidence>
<organism evidence="2 3">
    <name type="scientific">Ramlibacter lithotrophicus</name>
    <dbReference type="NCBI Taxonomy" id="2606681"/>
    <lineage>
        <taxon>Bacteria</taxon>
        <taxon>Pseudomonadati</taxon>
        <taxon>Pseudomonadota</taxon>
        <taxon>Betaproteobacteria</taxon>
        <taxon>Burkholderiales</taxon>
        <taxon>Comamonadaceae</taxon>
        <taxon>Ramlibacter</taxon>
    </lineage>
</organism>
<keyword evidence="1" id="KW-1133">Transmembrane helix</keyword>
<dbReference type="PROSITE" id="PS00409">
    <property type="entry name" value="PROKAR_NTER_METHYL"/>
    <property type="match status" value="1"/>
</dbReference>
<keyword evidence="1" id="KW-0812">Transmembrane</keyword>
<evidence type="ECO:0000256" key="1">
    <source>
        <dbReference type="SAM" id="Phobius"/>
    </source>
</evidence>
<proteinExistence type="predicted"/>
<accession>A0A7X6DEW6</accession>
<keyword evidence="1" id="KW-0472">Membrane</keyword>
<dbReference type="RefSeq" id="WP_168107225.1">
    <property type="nucleotide sequence ID" value="NZ_VTOX01000002.1"/>
</dbReference>
<dbReference type="NCBIfam" id="TIGR02532">
    <property type="entry name" value="IV_pilin_GFxxxE"/>
    <property type="match status" value="1"/>
</dbReference>
<dbReference type="InterPro" id="IPR012902">
    <property type="entry name" value="N_methyl_site"/>
</dbReference>
<dbReference type="EMBL" id="VTOX01000002">
    <property type="protein sequence ID" value="NKE65924.1"/>
    <property type="molecule type" value="Genomic_DNA"/>
</dbReference>
<reference evidence="2 3" key="1">
    <citation type="journal article" date="2020" name="Nature">
        <title>Bacterial chemolithoautotrophy via manganese oxidation.</title>
        <authorList>
            <person name="Yu H."/>
            <person name="Leadbetter J.R."/>
        </authorList>
    </citation>
    <scope>NUCLEOTIDE SEQUENCE [LARGE SCALE GENOMIC DNA]</scope>
    <source>
        <strain evidence="2 3">RBP-1</strain>
    </source>
</reference>
<dbReference type="AlphaFoldDB" id="A0A7X6DEW6"/>
<sequence>MKLAGRSTRPTRPSRRQAGVTLVELMVALTIGLVIVAGLGFIYVSSARVIRSLEASSRLQEQMRHAFERISSDVRMAGFAGCSFQTSAVVLNDAAAWQFDLFQRPLRGYEEGVDSFPADFGAARLRGDALVVLRAENSREYIVESHNPAAAQLSLSANHDIKQGQILLATDCSHAALFQMTNVNNSNTVNVIVHNTGSGTPGNCTKGFGLPVDCTDPIGTPYAFAPGARVFRFSGSAYYVRRNPAGEPALYREALQALGGNAQLAPEELVEGIEDVQVTYGIDTSTPADNAVDVYTTAPDVLAQAPGVTDDEKWRRVLALRVSVLAVSDQAVNSQPVRYRFAGVSVMPTDKRMRKVFTTTIAIRNRL</sequence>
<keyword evidence="3" id="KW-1185">Reference proteome</keyword>
<dbReference type="Pfam" id="PF16074">
    <property type="entry name" value="PilW"/>
    <property type="match status" value="1"/>
</dbReference>
<dbReference type="Proteomes" id="UP000521868">
    <property type="component" value="Unassembled WGS sequence"/>
</dbReference>
<feature type="transmembrane region" description="Helical" evidence="1">
    <location>
        <begin position="21"/>
        <end position="44"/>
    </location>
</feature>
<dbReference type="GO" id="GO:0043683">
    <property type="term" value="P:type IV pilus assembly"/>
    <property type="evidence" value="ECO:0007669"/>
    <property type="project" value="InterPro"/>
</dbReference>
<gene>
    <name evidence="2" type="ORF">RAMLITH_08840</name>
</gene>
<comment type="caution">
    <text evidence="2">The sequence shown here is derived from an EMBL/GenBank/DDBJ whole genome shotgun (WGS) entry which is preliminary data.</text>
</comment>
<dbReference type="InterPro" id="IPR032092">
    <property type="entry name" value="PilW"/>
</dbReference>